<dbReference type="NCBIfam" id="TIGR00460">
    <property type="entry name" value="fmt"/>
    <property type="match status" value="1"/>
</dbReference>
<protein>
    <recommendedName>
        <fullName evidence="2 5">Methionyl-tRNA formyltransferase</fullName>
        <ecNumber evidence="2 5">2.1.2.9</ecNumber>
    </recommendedName>
</protein>
<dbReference type="PANTHER" id="PTHR11138:SF5">
    <property type="entry name" value="METHIONYL-TRNA FORMYLTRANSFERASE, MITOCHONDRIAL"/>
    <property type="match status" value="1"/>
</dbReference>
<evidence type="ECO:0000256" key="4">
    <source>
        <dbReference type="ARBA" id="ARBA00022917"/>
    </source>
</evidence>
<keyword evidence="4 5" id="KW-0648">Protein biosynthesis</keyword>
<dbReference type="Pfam" id="PF02911">
    <property type="entry name" value="Formyl_trans_C"/>
    <property type="match status" value="1"/>
</dbReference>
<dbReference type="HAMAP" id="MF_00182">
    <property type="entry name" value="Formyl_trans"/>
    <property type="match status" value="1"/>
</dbReference>
<keyword evidence="9" id="KW-1185">Reference proteome</keyword>
<dbReference type="Pfam" id="PF00551">
    <property type="entry name" value="Formyl_trans_N"/>
    <property type="match status" value="1"/>
</dbReference>
<accession>A0ABS9CKJ7</accession>
<evidence type="ECO:0000256" key="1">
    <source>
        <dbReference type="ARBA" id="ARBA00010699"/>
    </source>
</evidence>
<feature type="domain" description="Formyl transferase C-terminal" evidence="7">
    <location>
        <begin position="202"/>
        <end position="295"/>
    </location>
</feature>
<dbReference type="InterPro" id="IPR044135">
    <property type="entry name" value="Met-tRNA-FMT_C"/>
</dbReference>
<dbReference type="PANTHER" id="PTHR11138">
    <property type="entry name" value="METHIONYL-TRNA FORMYLTRANSFERASE"/>
    <property type="match status" value="1"/>
</dbReference>
<name>A0ABS9CKJ7_9FIRM</name>
<dbReference type="InterPro" id="IPR036477">
    <property type="entry name" value="Formyl_transf_N_sf"/>
</dbReference>
<reference evidence="8 9" key="1">
    <citation type="submission" date="2020-12" db="EMBL/GenBank/DDBJ databases">
        <title>Whole genome sequences of gut porcine anaerobes.</title>
        <authorList>
            <person name="Kubasova T."/>
            <person name="Jahodarova E."/>
            <person name="Rychlik I."/>
        </authorList>
    </citation>
    <scope>NUCLEOTIDE SEQUENCE [LARGE SCALE GENOMIC DNA]</scope>
    <source>
        <strain evidence="8 9">An867</strain>
    </source>
</reference>
<dbReference type="InterPro" id="IPR041711">
    <property type="entry name" value="Met-tRNA-FMT_N"/>
</dbReference>
<dbReference type="InterPro" id="IPR005794">
    <property type="entry name" value="Fmt"/>
</dbReference>
<dbReference type="GO" id="GO:0004479">
    <property type="term" value="F:methionyl-tRNA formyltransferase activity"/>
    <property type="evidence" value="ECO:0007669"/>
    <property type="project" value="UniProtKB-EC"/>
</dbReference>
<dbReference type="InterPro" id="IPR005793">
    <property type="entry name" value="Formyl_trans_C"/>
</dbReference>
<evidence type="ECO:0000256" key="5">
    <source>
        <dbReference type="HAMAP-Rule" id="MF_00182"/>
    </source>
</evidence>
<evidence type="ECO:0000259" key="6">
    <source>
        <dbReference type="Pfam" id="PF00551"/>
    </source>
</evidence>
<dbReference type="Gene3D" id="3.40.50.12230">
    <property type="match status" value="1"/>
</dbReference>
<evidence type="ECO:0000259" key="7">
    <source>
        <dbReference type="Pfam" id="PF02911"/>
    </source>
</evidence>
<feature type="domain" description="Formyl transferase N-terminal" evidence="6">
    <location>
        <begin position="1"/>
        <end position="179"/>
    </location>
</feature>
<dbReference type="CDD" id="cd08646">
    <property type="entry name" value="FMT_core_Met-tRNA-FMT_N"/>
    <property type="match status" value="1"/>
</dbReference>
<evidence type="ECO:0000313" key="8">
    <source>
        <dbReference type="EMBL" id="MCF2651569.1"/>
    </source>
</evidence>
<dbReference type="RefSeq" id="WP_235322581.1">
    <property type="nucleotide sequence ID" value="NZ_JAFBIT010000001.1"/>
</dbReference>
<dbReference type="InterPro" id="IPR001555">
    <property type="entry name" value="GART_AS"/>
</dbReference>
<evidence type="ECO:0000313" key="9">
    <source>
        <dbReference type="Proteomes" id="UP001299220"/>
    </source>
</evidence>
<evidence type="ECO:0000256" key="3">
    <source>
        <dbReference type="ARBA" id="ARBA00022679"/>
    </source>
</evidence>
<dbReference type="InterPro" id="IPR002376">
    <property type="entry name" value="Formyl_transf_N"/>
</dbReference>
<dbReference type="SUPFAM" id="SSF50486">
    <property type="entry name" value="FMT C-terminal domain-like"/>
    <property type="match status" value="1"/>
</dbReference>
<dbReference type="InterPro" id="IPR011034">
    <property type="entry name" value="Formyl_transferase-like_C_sf"/>
</dbReference>
<keyword evidence="3 5" id="KW-0808">Transferase</keyword>
<dbReference type="CDD" id="cd08704">
    <property type="entry name" value="Met_tRNA_FMT_C"/>
    <property type="match status" value="1"/>
</dbReference>
<dbReference type="SUPFAM" id="SSF53328">
    <property type="entry name" value="Formyltransferase"/>
    <property type="match status" value="1"/>
</dbReference>
<comment type="similarity">
    <text evidence="1 5">Belongs to the Fmt family.</text>
</comment>
<dbReference type="Proteomes" id="UP001299220">
    <property type="component" value="Unassembled WGS sequence"/>
</dbReference>
<gene>
    <name evidence="5" type="primary">fmt</name>
    <name evidence="8" type="ORF">JQM67_02995</name>
</gene>
<feature type="binding site" evidence="5">
    <location>
        <begin position="109"/>
        <end position="112"/>
    </location>
    <ligand>
        <name>(6S)-5,6,7,8-tetrahydrofolate</name>
        <dbReference type="ChEBI" id="CHEBI:57453"/>
    </ligand>
</feature>
<dbReference type="EC" id="2.1.2.9" evidence="2 5"/>
<comment type="catalytic activity">
    <reaction evidence="5">
        <text>L-methionyl-tRNA(fMet) + (6R)-10-formyltetrahydrofolate = N-formyl-L-methionyl-tRNA(fMet) + (6S)-5,6,7,8-tetrahydrofolate + H(+)</text>
        <dbReference type="Rhea" id="RHEA:24380"/>
        <dbReference type="Rhea" id="RHEA-COMP:9952"/>
        <dbReference type="Rhea" id="RHEA-COMP:9953"/>
        <dbReference type="ChEBI" id="CHEBI:15378"/>
        <dbReference type="ChEBI" id="CHEBI:57453"/>
        <dbReference type="ChEBI" id="CHEBI:78530"/>
        <dbReference type="ChEBI" id="CHEBI:78844"/>
        <dbReference type="ChEBI" id="CHEBI:195366"/>
        <dbReference type="EC" id="2.1.2.9"/>
    </reaction>
</comment>
<comment type="function">
    <text evidence="5">Attaches a formyl group to the free amino group of methionyl-tRNA(fMet). The formyl group appears to play a dual role in the initiator identity of N-formylmethionyl-tRNA by promoting its recognition by IF2 and preventing the misappropriation of this tRNA by the elongation apparatus.</text>
</comment>
<organism evidence="8 9">
    <name type="scientific">Anaeromassilibacillus senegalensis</name>
    <dbReference type="NCBI Taxonomy" id="1673717"/>
    <lineage>
        <taxon>Bacteria</taxon>
        <taxon>Bacillati</taxon>
        <taxon>Bacillota</taxon>
        <taxon>Clostridia</taxon>
        <taxon>Eubacteriales</taxon>
        <taxon>Acutalibacteraceae</taxon>
        <taxon>Anaeromassilibacillus</taxon>
    </lineage>
</organism>
<sequence length="304" mass="33276">MRIVFMGTPDFAVPSLEALLRRGHEIAAVYTQPDKPKGRGHKLLPPPVKVLALEHNIPVCQPTTLRNAEAVETLRAFEPELIVVAAYGKILPPDVLTIPPRGCINVHGSLLPQYRGAAPIQWAVLNGDKISGVTIQRMAEGVDTGDILAKAQTEIDEDETSGELFDRLMMLGAELLIDTIDKLDTLTPEPQDEALATHAPMLQKEMGAVDWAKPASEVHNLVRGLNPWPAAYLTLDGKRMKLWRTKIVKVNGLPGVLTVLDGEMTVYCGSDAVQLLEIQPENGKRMRGSDYLRGHPLTGDIKVQ</sequence>
<evidence type="ECO:0000256" key="2">
    <source>
        <dbReference type="ARBA" id="ARBA00012261"/>
    </source>
</evidence>
<comment type="caution">
    <text evidence="8">The sequence shown here is derived from an EMBL/GenBank/DDBJ whole genome shotgun (WGS) entry which is preliminary data.</text>
</comment>
<proteinExistence type="inferred from homology"/>
<dbReference type="EMBL" id="JAFBIT010000001">
    <property type="protein sequence ID" value="MCF2651569.1"/>
    <property type="molecule type" value="Genomic_DNA"/>
</dbReference>
<dbReference type="PROSITE" id="PS00373">
    <property type="entry name" value="GART"/>
    <property type="match status" value="1"/>
</dbReference>